<protein>
    <recommendedName>
        <fullName evidence="1">Brf1 TBP-binding domain-containing protein</fullName>
    </recommendedName>
</protein>
<organism evidence="2 3">
    <name type="scientific">Ensete ventricosum</name>
    <name type="common">Abyssinian banana</name>
    <name type="synonym">Musa ensete</name>
    <dbReference type="NCBI Taxonomy" id="4639"/>
    <lineage>
        <taxon>Eukaryota</taxon>
        <taxon>Viridiplantae</taxon>
        <taxon>Streptophyta</taxon>
        <taxon>Embryophyta</taxon>
        <taxon>Tracheophyta</taxon>
        <taxon>Spermatophyta</taxon>
        <taxon>Magnoliopsida</taxon>
        <taxon>Liliopsida</taxon>
        <taxon>Zingiberales</taxon>
        <taxon>Musaceae</taxon>
        <taxon>Ensete</taxon>
    </lineage>
</organism>
<sequence>MFNQVSVVHVCEATLTKRLIEFENTESGSLTVSSLTTMSIKETVLLKFQILAKPKGKQQMNLKVLVPSLVDGYLHNEEEKELKKIIWEEMNKEYLEEQAAKEAAVAAAKEAYEANFADGSEDVLAAKELAEATAAALAKSRK</sequence>
<feature type="non-terminal residue" evidence="2">
    <location>
        <position position="142"/>
    </location>
</feature>
<dbReference type="Proteomes" id="UP000287651">
    <property type="component" value="Unassembled WGS sequence"/>
</dbReference>
<dbReference type="Gene3D" id="1.20.5.650">
    <property type="entry name" value="Single helix bin"/>
    <property type="match status" value="1"/>
</dbReference>
<evidence type="ECO:0000313" key="2">
    <source>
        <dbReference type="EMBL" id="RRT75892.1"/>
    </source>
</evidence>
<gene>
    <name evidence="2" type="ORF">B296_00007574</name>
</gene>
<evidence type="ECO:0000259" key="1">
    <source>
        <dbReference type="Pfam" id="PF07741"/>
    </source>
</evidence>
<comment type="caution">
    <text evidence="2">The sequence shown here is derived from an EMBL/GenBank/DDBJ whole genome shotgun (WGS) entry which is preliminary data.</text>
</comment>
<dbReference type="InterPro" id="IPR011665">
    <property type="entry name" value="BRF1_TBP-bd_dom"/>
</dbReference>
<proteinExistence type="predicted"/>
<dbReference type="AlphaFoldDB" id="A0A427AIB9"/>
<dbReference type="EMBL" id="AMZH03002349">
    <property type="protein sequence ID" value="RRT75892.1"/>
    <property type="molecule type" value="Genomic_DNA"/>
</dbReference>
<dbReference type="Pfam" id="PF07741">
    <property type="entry name" value="BRF1"/>
    <property type="match status" value="1"/>
</dbReference>
<evidence type="ECO:0000313" key="3">
    <source>
        <dbReference type="Proteomes" id="UP000287651"/>
    </source>
</evidence>
<reference evidence="2 3" key="1">
    <citation type="journal article" date="2014" name="Agronomy (Basel)">
        <title>A Draft Genome Sequence for Ensete ventricosum, the Drought-Tolerant Tree Against Hunger.</title>
        <authorList>
            <person name="Harrison J."/>
            <person name="Moore K.A."/>
            <person name="Paszkiewicz K."/>
            <person name="Jones T."/>
            <person name="Grant M."/>
            <person name="Ambacheew D."/>
            <person name="Muzemil S."/>
            <person name="Studholme D.J."/>
        </authorList>
    </citation>
    <scope>NUCLEOTIDE SEQUENCE [LARGE SCALE GENOMIC DNA]</scope>
</reference>
<name>A0A427AIB9_ENSVE</name>
<accession>A0A427AIB9</accession>
<feature type="domain" description="Brf1 TBP-binding" evidence="1">
    <location>
        <begin position="70"/>
        <end position="138"/>
    </location>
</feature>